<dbReference type="GO" id="GO:0008483">
    <property type="term" value="F:transaminase activity"/>
    <property type="evidence" value="ECO:0007669"/>
    <property type="project" value="UniProtKB-KW"/>
</dbReference>
<evidence type="ECO:0000313" key="6">
    <source>
        <dbReference type="Proteomes" id="UP000501316"/>
    </source>
</evidence>
<dbReference type="EMBL" id="CP046161">
    <property type="protein sequence ID" value="QKO29893.1"/>
    <property type="molecule type" value="Genomic_DNA"/>
</dbReference>
<keyword evidence="4" id="KW-0808">Transferase</keyword>
<dbReference type="GO" id="GO:0030170">
    <property type="term" value="F:pyridoxal phosphate binding"/>
    <property type="evidence" value="ECO:0007669"/>
    <property type="project" value="TreeGrafter"/>
</dbReference>
<feature type="modified residue" description="N6-(pyridoxal phosphate)lysine" evidence="2">
    <location>
        <position position="194"/>
    </location>
</feature>
<dbReference type="AlphaFoldDB" id="A0A859DPF4"/>
<evidence type="ECO:0000256" key="2">
    <source>
        <dbReference type="PIRSR" id="PIRSR000390-2"/>
    </source>
</evidence>
<evidence type="ECO:0000313" key="7">
    <source>
        <dbReference type="Proteomes" id="UP000509623"/>
    </source>
</evidence>
<dbReference type="Proteomes" id="UP000509623">
    <property type="component" value="Chromosome"/>
</dbReference>
<dbReference type="InterPro" id="IPR015424">
    <property type="entry name" value="PyrdxlP-dep_Trfase"/>
</dbReference>
<dbReference type="InterPro" id="IPR015421">
    <property type="entry name" value="PyrdxlP-dep_Trfase_major"/>
</dbReference>
<proteinExistence type="inferred from homology"/>
<gene>
    <name evidence="4" type="ORF">GJQ69_02325</name>
    <name evidence="5" type="ORF">GKP14_02030</name>
</gene>
<keyword evidence="2 3" id="KW-0663">Pyridoxal phosphate</keyword>
<dbReference type="PIRSF" id="PIRSF000390">
    <property type="entry name" value="PLP_StrS"/>
    <property type="match status" value="1"/>
</dbReference>
<dbReference type="SUPFAM" id="SSF53383">
    <property type="entry name" value="PLP-dependent transferases"/>
    <property type="match status" value="1"/>
</dbReference>
<evidence type="ECO:0000313" key="4">
    <source>
        <dbReference type="EMBL" id="QKN23429.1"/>
    </source>
</evidence>
<dbReference type="RefSeq" id="WP_086036416.1">
    <property type="nucleotide sequence ID" value="NZ_CP046051.1"/>
</dbReference>
<dbReference type="KEGG" id="clf:GJQ69_02325"/>
<dbReference type="InterPro" id="IPR015422">
    <property type="entry name" value="PyrdxlP-dep_Trfase_small"/>
</dbReference>
<dbReference type="PANTHER" id="PTHR30244:SF42">
    <property type="entry name" value="UDP-2-ACETAMIDO-2-DEOXY-3-OXO-D-GLUCURONATE AMINOTRANSFERASE"/>
    <property type="match status" value="1"/>
</dbReference>
<organism evidence="4 6">
    <name type="scientific">Caproicibacterium lactatifermentans</name>
    <dbReference type="NCBI Taxonomy" id="2666138"/>
    <lineage>
        <taxon>Bacteria</taxon>
        <taxon>Bacillati</taxon>
        <taxon>Bacillota</taxon>
        <taxon>Clostridia</taxon>
        <taxon>Eubacteriales</taxon>
        <taxon>Oscillospiraceae</taxon>
        <taxon>Caproicibacterium</taxon>
    </lineage>
</organism>
<evidence type="ECO:0000256" key="3">
    <source>
        <dbReference type="RuleBase" id="RU004508"/>
    </source>
</evidence>
<dbReference type="PANTHER" id="PTHR30244">
    <property type="entry name" value="TRANSAMINASE"/>
    <property type="match status" value="1"/>
</dbReference>
<keyword evidence="4" id="KW-0032">Aminotransferase</keyword>
<dbReference type="Proteomes" id="UP000501316">
    <property type="component" value="Chromosome"/>
</dbReference>
<comment type="similarity">
    <text evidence="3">Belongs to the DegT/DnrJ/EryC1 family.</text>
</comment>
<sequence>MDEIKFNDLGAQYHALKKEIDAGIADVIAGTHFISGPQIEQLEKELCAYTGRRYCVTCGNGTDALRMPLMAWGIQAGDAVFVPAFTFFASSEVVSLCGGTPVFVDSRTDTFDMDPEDLKKKIAAVKAEGKLIPRAVIAVDLFGQPAQFPEIEKIAAENGLKVLEDGAQGFGGRIGEKCACSFGDASATSFFPAKALGCYGDGGAVFTDDPELYKVLKSIRVHGKGSMKYENVRIGVNSRLDTLQAAILLPKLHAFDTENTHRIRAAQRYTDALKDKFQTPTVLPGYHSSFGYYTLRAADEAQRTRVMDALKTAGVPSIIYYPCPLHLQKVYAPLGYKPGDLPVAESLAKTVFSLPMHGYITDETIDYVCGVLQKA</sequence>
<evidence type="ECO:0000256" key="1">
    <source>
        <dbReference type="PIRSR" id="PIRSR000390-1"/>
    </source>
</evidence>
<name>A0A859DPF4_9FIRM</name>
<reference evidence="6 7" key="1">
    <citation type="submission" date="2019-11" db="EMBL/GenBank/DDBJ databases">
        <authorList>
            <person name="Ren C."/>
            <person name="Wang H."/>
            <person name="Xu Y."/>
        </authorList>
    </citation>
    <scope>NUCLEOTIDE SEQUENCE [LARGE SCALE GENOMIC DNA]</scope>
    <source>
        <strain evidence="7">JNU-WLY1368</strain>
        <strain evidence="4 6">LBM 19010</strain>
    </source>
</reference>
<dbReference type="GO" id="GO:0000271">
    <property type="term" value="P:polysaccharide biosynthetic process"/>
    <property type="evidence" value="ECO:0007669"/>
    <property type="project" value="TreeGrafter"/>
</dbReference>
<dbReference type="Gene3D" id="3.40.640.10">
    <property type="entry name" value="Type I PLP-dependent aspartate aminotransferase-like (Major domain)"/>
    <property type="match status" value="1"/>
</dbReference>
<protein>
    <submittedName>
        <fullName evidence="4">Aminotransferase class I/II-fold pyridoxal phosphate-dependent enzyme</fullName>
    </submittedName>
</protein>
<accession>A0A859DPF4</accession>
<dbReference type="InterPro" id="IPR000653">
    <property type="entry name" value="DegT/StrS_aminotransferase"/>
</dbReference>
<keyword evidence="7" id="KW-1185">Reference proteome</keyword>
<evidence type="ECO:0000313" key="5">
    <source>
        <dbReference type="EMBL" id="QKO29893.1"/>
    </source>
</evidence>
<dbReference type="Pfam" id="PF01041">
    <property type="entry name" value="DegT_DnrJ_EryC1"/>
    <property type="match status" value="1"/>
</dbReference>
<dbReference type="EMBL" id="CP046051">
    <property type="protein sequence ID" value="QKN23429.1"/>
    <property type="molecule type" value="Genomic_DNA"/>
</dbReference>
<dbReference type="Gene3D" id="3.90.1150.10">
    <property type="entry name" value="Aspartate Aminotransferase, domain 1"/>
    <property type="match status" value="1"/>
</dbReference>
<feature type="active site" description="Proton acceptor" evidence="1">
    <location>
        <position position="194"/>
    </location>
</feature>
<reference evidence="5" key="3">
    <citation type="journal article" date="2022" name="Int. J. Syst. Evol. Microbiol.">
        <title>Caproicibacterium lactatifermentans sp. nov., isolated from pit clay used for the production of Chinese strong aroma-type liquor.</title>
        <authorList>
            <person name="Wang H."/>
            <person name="Gu Y."/>
            <person name="Zhao D."/>
            <person name="Qiao Z."/>
            <person name="Zheng J."/>
            <person name="Gao J."/>
            <person name="Ren C."/>
            <person name="Xu Y."/>
        </authorList>
    </citation>
    <scope>NUCLEOTIDE SEQUENCE</scope>
    <source>
        <strain evidence="5">JNU-WLY1368</strain>
    </source>
</reference>
<dbReference type="CDD" id="cd00616">
    <property type="entry name" value="AHBA_syn"/>
    <property type="match status" value="1"/>
</dbReference>
<reference evidence="5" key="2">
    <citation type="journal article" date="2021" name="Appl. Environ. Microbiol.">
        <title>Adaptability of a Caproate-Producing Bacterium Contributes to Its Dominance in an Anaerobic Fermentation System.</title>
        <authorList>
            <person name="Wang H."/>
            <person name="Gu Y."/>
            <person name="Zhou W."/>
            <person name="Zhao D."/>
            <person name="Qiao Z."/>
            <person name="Zheng J."/>
            <person name="Gao J."/>
            <person name="Chen X."/>
            <person name="Ren C."/>
            <person name="Xu Y."/>
        </authorList>
    </citation>
    <scope>NUCLEOTIDE SEQUENCE</scope>
    <source>
        <strain evidence="5">JNU-WLY1368</strain>
    </source>
</reference>